<dbReference type="EMBL" id="BLKC01000166">
    <property type="protein sequence ID" value="GFF58131.1"/>
    <property type="molecule type" value="Genomic_DNA"/>
</dbReference>
<evidence type="ECO:0000313" key="1">
    <source>
        <dbReference type="EMBL" id="GFF58131.1"/>
    </source>
</evidence>
<organism evidence="1 2">
    <name type="scientific">Aspergillus udagawae</name>
    <dbReference type="NCBI Taxonomy" id="91492"/>
    <lineage>
        <taxon>Eukaryota</taxon>
        <taxon>Fungi</taxon>
        <taxon>Dikarya</taxon>
        <taxon>Ascomycota</taxon>
        <taxon>Pezizomycotina</taxon>
        <taxon>Eurotiomycetes</taxon>
        <taxon>Eurotiomycetidae</taxon>
        <taxon>Eurotiales</taxon>
        <taxon>Aspergillaceae</taxon>
        <taxon>Aspergillus</taxon>
        <taxon>Aspergillus subgen. Fumigati</taxon>
    </lineage>
</organism>
<dbReference type="Proteomes" id="UP000465221">
    <property type="component" value="Unassembled WGS sequence"/>
</dbReference>
<gene>
    <name evidence="1" type="ORF">IFM46972_11009</name>
</gene>
<sequence length="73" mass="8205">MAGRHMHLPLWDFLARLDPVTELLHSGRISQPYTLMPHKNSVVCPSGTDDTICSNMDRALLDLQCTKVERTGL</sequence>
<name>A0A8H3SEJ2_9EURO</name>
<dbReference type="AlphaFoldDB" id="A0A8H3SEJ2"/>
<comment type="caution">
    <text evidence="1">The sequence shown here is derived from an EMBL/GenBank/DDBJ whole genome shotgun (WGS) entry which is preliminary data.</text>
</comment>
<protein>
    <submittedName>
        <fullName evidence="1">Uncharacterized protein</fullName>
    </submittedName>
</protein>
<accession>A0A8H3SEJ2</accession>
<reference evidence="1 2" key="1">
    <citation type="submission" date="2020-01" db="EMBL/GenBank/DDBJ databases">
        <title>Draft genome sequence of Aspergillus udagawae IFM 46972.</title>
        <authorList>
            <person name="Takahashi H."/>
            <person name="Yaguchi T."/>
        </authorList>
    </citation>
    <scope>NUCLEOTIDE SEQUENCE [LARGE SCALE GENOMIC DNA]</scope>
    <source>
        <strain evidence="1 2">IFM 46972</strain>
    </source>
</reference>
<evidence type="ECO:0000313" key="2">
    <source>
        <dbReference type="Proteomes" id="UP000465221"/>
    </source>
</evidence>
<proteinExistence type="predicted"/>